<proteinExistence type="inferred from homology"/>
<evidence type="ECO:0000313" key="4">
    <source>
        <dbReference type="EMBL" id="ASG27807.1"/>
    </source>
</evidence>
<name>A0A0S1YTT8_FUSNP</name>
<organism evidence="3 5">
    <name type="scientific">Fusobacterium nucleatum subsp. polymorphum</name>
    <name type="common">Fusobacterium polymorphum</name>
    <dbReference type="NCBI Taxonomy" id="76857"/>
    <lineage>
        <taxon>Bacteria</taxon>
        <taxon>Fusobacteriati</taxon>
        <taxon>Fusobacteriota</taxon>
        <taxon>Fusobacteriia</taxon>
        <taxon>Fusobacteriales</taxon>
        <taxon>Fusobacteriaceae</taxon>
        <taxon>Fusobacterium</taxon>
    </lineage>
</organism>
<comment type="similarity">
    <text evidence="1">Belongs to the bacterial solute-binding protein SsuA/TauA family.</text>
</comment>
<dbReference type="RefSeq" id="WP_032888759.1">
    <property type="nucleotide sequence ID" value="NZ_CP013121.1"/>
</dbReference>
<evidence type="ECO:0000259" key="2">
    <source>
        <dbReference type="SMART" id="SM00062"/>
    </source>
</evidence>
<protein>
    <submittedName>
        <fullName evidence="3">Nitrate ABC transporter substrate-binding protein</fullName>
    </submittedName>
</protein>
<reference evidence="3 5" key="1">
    <citation type="submission" date="2015-11" db="EMBL/GenBank/DDBJ databases">
        <authorList>
            <person name="Kook J.-K."/>
            <person name="Park S.-N."/>
            <person name="Lim Y.K."/>
            <person name="Jo E."/>
        </authorList>
    </citation>
    <scope>NUCLEOTIDE SEQUENCE [LARGE SCALE GENOMIC DNA]</scope>
    <source>
        <strain evidence="3 5">ChDC F306</strain>
    </source>
</reference>
<sequence>MERKGNKIKIFIGLIVLLFLAFGNYFKSDEKEEVATKEKEVQKTVIIGLPGISNQTLEATGVALNKSYIEEELEKIGYKAEIVYFQQAGPALNEALATNKIDIAMYGDLPITVLKSNGGDVKVFAVDNSRFMYGVLVQNDDNIKTVKDLEGKKVIYGKGTVQQKFFKEILKKYNLNEEKFISINAIGADAQSIFSAKEADALFTFYYITLFMESKGMGKVIDSTVDKPEISTQSLVVGRTKFLQENEEVPVAIIKALERAKEFAKNNPDEVFEIFAKSNIPAEIFKKAYSNDLTFSNFDPKITDESREKMQKLIDFLNDNQLVKNRIEVDDIFTNEYYEKAKKIK</sequence>
<dbReference type="AlphaFoldDB" id="A0A0S1YTT8"/>
<dbReference type="Gene3D" id="3.40.190.10">
    <property type="entry name" value="Periplasmic binding protein-like II"/>
    <property type="match status" value="2"/>
</dbReference>
<dbReference type="Pfam" id="PF09084">
    <property type="entry name" value="NMT1"/>
    <property type="match status" value="1"/>
</dbReference>
<dbReference type="SMART" id="SM00062">
    <property type="entry name" value="PBPb"/>
    <property type="match status" value="1"/>
</dbReference>
<reference evidence="4 6" key="2">
    <citation type="submission" date="2017-06" db="EMBL/GenBank/DDBJ databases">
        <title>Genome sequencing of Fusobacterium nucleatum subsp. polymorphum KCOM 1275 (=ChDC F310).</title>
        <authorList>
            <person name="Kook J.-K."/>
            <person name="Park S.-N."/>
            <person name="Lim Y.K."/>
            <person name="Roh H."/>
        </authorList>
    </citation>
    <scope>NUCLEOTIDE SEQUENCE [LARGE SCALE GENOMIC DNA]</scope>
    <source>
        <strain evidence="4 6">KCOM 1275</strain>
    </source>
</reference>
<dbReference type="PANTHER" id="PTHR30024">
    <property type="entry name" value="ALIPHATIC SULFONATES-BINDING PROTEIN-RELATED"/>
    <property type="match status" value="1"/>
</dbReference>
<feature type="domain" description="Solute-binding protein family 3/N-terminal" evidence="2">
    <location>
        <begin position="44"/>
        <end position="292"/>
    </location>
</feature>
<dbReference type="CDD" id="cd13555">
    <property type="entry name" value="PBP2_sulfate_ester_like"/>
    <property type="match status" value="1"/>
</dbReference>
<evidence type="ECO:0000313" key="3">
    <source>
        <dbReference type="EMBL" id="ALM93836.1"/>
    </source>
</evidence>
<accession>A0A0S1YTT8</accession>
<dbReference type="Proteomes" id="UP000197638">
    <property type="component" value="Chromosome"/>
</dbReference>
<dbReference type="EMBL" id="CP013121">
    <property type="protein sequence ID" value="ALM93836.1"/>
    <property type="molecule type" value="Genomic_DNA"/>
</dbReference>
<gene>
    <name evidence="4" type="ORF">CBG61_01870</name>
    <name evidence="3" type="ORF">RO02_04125</name>
</gene>
<evidence type="ECO:0000256" key="1">
    <source>
        <dbReference type="ARBA" id="ARBA00010742"/>
    </source>
</evidence>
<dbReference type="SUPFAM" id="SSF53850">
    <property type="entry name" value="Periplasmic binding protein-like II"/>
    <property type="match status" value="1"/>
</dbReference>
<dbReference type="InterPro" id="IPR015168">
    <property type="entry name" value="SsuA/THI5"/>
</dbReference>
<evidence type="ECO:0000313" key="6">
    <source>
        <dbReference type="Proteomes" id="UP000197638"/>
    </source>
</evidence>
<dbReference type="InterPro" id="IPR001638">
    <property type="entry name" value="Solute-binding_3/MltF_N"/>
</dbReference>
<evidence type="ECO:0000313" key="5">
    <source>
        <dbReference type="Proteomes" id="UP000067061"/>
    </source>
</evidence>
<dbReference type="EMBL" id="CP022123">
    <property type="protein sequence ID" value="ASG27807.1"/>
    <property type="molecule type" value="Genomic_DNA"/>
</dbReference>
<dbReference type="Proteomes" id="UP000067061">
    <property type="component" value="Chromosome"/>
</dbReference>